<dbReference type="Proteomes" id="UP000261031">
    <property type="component" value="Unassembled WGS sequence"/>
</dbReference>
<dbReference type="InterPro" id="IPR057369">
    <property type="entry name" value="VG15"/>
</dbReference>
<reference evidence="1 2" key="1">
    <citation type="submission" date="2018-08" db="EMBL/GenBank/DDBJ databases">
        <title>A genome reference for cultivated species of the human gut microbiota.</title>
        <authorList>
            <person name="Zou Y."/>
            <person name="Xue W."/>
            <person name="Luo G."/>
        </authorList>
    </citation>
    <scope>NUCLEOTIDE SEQUENCE [LARGE SCALE GENOMIC DNA]</scope>
    <source>
        <strain evidence="1 2">OF05-12</strain>
    </source>
</reference>
<dbReference type="AlphaFoldDB" id="A0A3E5HPI7"/>
<proteinExistence type="predicted"/>
<sequence length="429" mass="49064">MELNSLNIPETNRRDLQRLLDQAYAGYVADLDALADEAADAIEAQYRSNPLFMRDVVEDYSRQSAQLADDYFSQLRAIWAEQSGVDLPEFEHPDLLDPSEVLYRMNGGFSGTDWNGLNYSDLVAGRSNAGLSVDSLWPELKTIDDWQQLIGDMVSTSARLMTMRDMHADPTKPKWARVPRGSDPCAFCVMLATRGFEYLSEETADFGPTFHNGHCHCDVISSWGRQKLKGFDPDGMSERWEQCKTAIEHRLTHDEYLRTRSSPDQKFGNWKRNQILAEMRWRDREWLHSGAEPLISFPSDGMREETEKARPQEIRTAQRLRRHGIVPAFQIDHREAKDPDTGRMLLIGLSDLEGGIELKTPQSADKFRTIDGYMGSASKKPDCRRLIIDNSENDNMSDEELIGNIMKSHRFKNGIVYILNKKGQLLRIK</sequence>
<comment type="caution">
    <text evidence="1">The sequence shown here is derived from an EMBL/GenBank/DDBJ whole genome shotgun (WGS) entry which is preliminary data.</text>
</comment>
<evidence type="ECO:0000313" key="2">
    <source>
        <dbReference type="Proteomes" id="UP000261031"/>
    </source>
</evidence>
<dbReference type="EMBL" id="QSWD01000002">
    <property type="protein sequence ID" value="RGP03620.1"/>
    <property type="molecule type" value="Genomic_DNA"/>
</dbReference>
<dbReference type="RefSeq" id="WP_065439076.1">
    <property type="nucleotide sequence ID" value="NZ_AP031419.1"/>
</dbReference>
<accession>A0A3E5HPI7</accession>
<dbReference type="Pfam" id="PF25310">
    <property type="entry name" value="VG15"/>
    <property type="match status" value="1"/>
</dbReference>
<name>A0A3E5HPI7_BIFPS</name>
<evidence type="ECO:0000313" key="1">
    <source>
        <dbReference type="EMBL" id="RGP03620.1"/>
    </source>
</evidence>
<organism evidence="1 2">
    <name type="scientific">Bifidobacterium pseudocatenulatum</name>
    <dbReference type="NCBI Taxonomy" id="28026"/>
    <lineage>
        <taxon>Bacteria</taxon>
        <taxon>Bacillati</taxon>
        <taxon>Actinomycetota</taxon>
        <taxon>Actinomycetes</taxon>
        <taxon>Bifidobacteriales</taxon>
        <taxon>Bifidobacteriaceae</taxon>
        <taxon>Bifidobacterium</taxon>
    </lineage>
</organism>
<protein>
    <submittedName>
        <fullName evidence="1">Uncharacterized protein</fullName>
    </submittedName>
</protein>
<gene>
    <name evidence="1" type="ORF">DXA79_03815</name>
</gene>